<dbReference type="SUPFAM" id="SSF47203">
    <property type="entry name" value="Acyl-CoA dehydrogenase C-terminal domain-like"/>
    <property type="match status" value="1"/>
</dbReference>
<keyword evidence="4" id="KW-0274">FAD</keyword>
<dbReference type="InterPro" id="IPR037069">
    <property type="entry name" value="AcylCoA_DH/ox_N_sf"/>
</dbReference>
<comment type="cofactor">
    <cofactor evidence="1">
        <name>FAD</name>
        <dbReference type="ChEBI" id="CHEBI:57692"/>
    </cofactor>
</comment>
<organism evidence="7 8">
    <name type="scientific">Rhodococcus triatomae</name>
    <dbReference type="NCBI Taxonomy" id="300028"/>
    <lineage>
        <taxon>Bacteria</taxon>
        <taxon>Bacillati</taxon>
        <taxon>Actinomycetota</taxon>
        <taxon>Actinomycetes</taxon>
        <taxon>Mycobacteriales</taxon>
        <taxon>Nocardiaceae</taxon>
        <taxon>Rhodococcus</taxon>
    </lineage>
</organism>
<accession>A0A1G8QME3</accession>
<dbReference type="InterPro" id="IPR009100">
    <property type="entry name" value="AcylCoA_DH/oxidase_NM_dom_sf"/>
</dbReference>
<keyword evidence="5" id="KW-0560">Oxidoreductase</keyword>
<name>A0A1G8QME3_9NOCA</name>
<dbReference type="EMBL" id="FNDN01000015">
    <property type="protein sequence ID" value="SDJ05545.1"/>
    <property type="molecule type" value="Genomic_DNA"/>
</dbReference>
<dbReference type="Pfam" id="PF00441">
    <property type="entry name" value="Acyl-CoA_dh_1"/>
    <property type="match status" value="1"/>
</dbReference>
<dbReference type="Proteomes" id="UP000183263">
    <property type="component" value="Unassembled WGS sequence"/>
</dbReference>
<reference evidence="7 8" key="1">
    <citation type="submission" date="2016-10" db="EMBL/GenBank/DDBJ databases">
        <authorList>
            <person name="de Groot N.N."/>
        </authorList>
    </citation>
    <scope>NUCLEOTIDE SEQUENCE [LARGE SCALE GENOMIC DNA]</scope>
    <source>
        <strain evidence="7 8">DSM 44892</strain>
    </source>
</reference>
<dbReference type="AlphaFoldDB" id="A0A1G8QME3"/>
<proteinExistence type="inferred from homology"/>
<dbReference type="Gene3D" id="1.20.140.10">
    <property type="entry name" value="Butyryl-CoA Dehydrogenase, subunit A, domain 3"/>
    <property type="match status" value="1"/>
</dbReference>
<dbReference type="OrthoDB" id="2450120at2"/>
<gene>
    <name evidence="7" type="ORF">SAMN05444695_11574</name>
</gene>
<dbReference type="SUPFAM" id="SSF56645">
    <property type="entry name" value="Acyl-CoA dehydrogenase NM domain-like"/>
    <property type="match status" value="1"/>
</dbReference>
<sequence>MNSGTAEDTRELLALFTDVFGRGCGDDHPTLDRALWNTLREVGAARLTADEAVGGSGAGWTEAALLLGAAGAHAASLPLAENDLLALPLLDAAGVTVAADDTIRSVAVLDSSGTARDVPWARDVDRIAVAWSLDGRWLVADVPREKFSIIESTNHAREPRDHLRIDLGALSGADVDSPVAESLRYRGALARSAVVAGALERILDLVVEHTTGRTQFGRPLAKFQAVQRLAADIATETALTRAAVDAAVAAVDRAGFDDPDVRFAVAAARSCSGHAAGSAARNAHQAFGAIGFTEEHSLHRYTNRVLAWRSEYGSTRSWDETLTAAVVAAGGKGLWAAITRT</sequence>
<keyword evidence="3" id="KW-0285">Flavoprotein</keyword>
<feature type="domain" description="Acyl-CoA dehydrogenase/oxidase C-terminal" evidence="6">
    <location>
        <begin position="188"/>
        <end position="313"/>
    </location>
</feature>
<dbReference type="Gene3D" id="1.10.540.10">
    <property type="entry name" value="Acyl-CoA dehydrogenase/oxidase, N-terminal domain"/>
    <property type="match status" value="1"/>
</dbReference>
<dbReference type="RefSeq" id="WP_072738791.1">
    <property type="nucleotide sequence ID" value="NZ_CP048813.1"/>
</dbReference>
<dbReference type="GO" id="GO:0003995">
    <property type="term" value="F:acyl-CoA dehydrogenase activity"/>
    <property type="evidence" value="ECO:0007669"/>
    <property type="project" value="TreeGrafter"/>
</dbReference>
<comment type="similarity">
    <text evidence="2">Belongs to the acyl-CoA dehydrogenase family.</text>
</comment>
<evidence type="ECO:0000256" key="4">
    <source>
        <dbReference type="ARBA" id="ARBA00022827"/>
    </source>
</evidence>
<protein>
    <submittedName>
        <fullName evidence="7">Acyl-CoA dehydrogenase</fullName>
    </submittedName>
</protein>
<keyword evidence="8" id="KW-1185">Reference proteome</keyword>
<evidence type="ECO:0000256" key="3">
    <source>
        <dbReference type="ARBA" id="ARBA00022630"/>
    </source>
</evidence>
<dbReference type="PANTHER" id="PTHR43884:SF20">
    <property type="entry name" value="ACYL-COA DEHYDROGENASE FADE28"/>
    <property type="match status" value="1"/>
</dbReference>
<evidence type="ECO:0000259" key="6">
    <source>
        <dbReference type="Pfam" id="PF00441"/>
    </source>
</evidence>
<evidence type="ECO:0000313" key="8">
    <source>
        <dbReference type="Proteomes" id="UP000183263"/>
    </source>
</evidence>
<dbReference type="InterPro" id="IPR036250">
    <property type="entry name" value="AcylCo_DH-like_C"/>
</dbReference>
<evidence type="ECO:0000256" key="2">
    <source>
        <dbReference type="ARBA" id="ARBA00009347"/>
    </source>
</evidence>
<dbReference type="GO" id="GO:0050660">
    <property type="term" value="F:flavin adenine dinucleotide binding"/>
    <property type="evidence" value="ECO:0007669"/>
    <property type="project" value="InterPro"/>
</dbReference>
<dbReference type="InterPro" id="IPR009075">
    <property type="entry name" value="AcylCo_DH/oxidase_C"/>
</dbReference>
<evidence type="ECO:0000256" key="1">
    <source>
        <dbReference type="ARBA" id="ARBA00001974"/>
    </source>
</evidence>
<dbReference type="PANTHER" id="PTHR43884">
    <property type="entry name" value="ACYL-COA DEHYDROGENASE"/>
    <property type="match status" value="1"/>
</dbReference>
<evidence type="ECO:0000313" key="7">
    <source>
        <dbReference type="EMBL" id="SDJ05545.1"/>
    </source>
</evidence>
<evidence type="ECO:0000256" key="5">
    <source>
        <dbReference type="ARBA" id="ARBA00023002"/>
    </source>
</evidence>